<evidence type="ECO:0000256" key="2">
    <source>
        <dbReference type="ARBA" id="ARBA00022803"/>
    </source>
</evidence>
<feature type="transmembrane region" description="Helical" evidence="3">
    <location>
        <begin position="254"/>
        <end position="272"/>
    </location>
</feature>
<feature type="non-terminal residue" evidence="5">
    <location>
        <position position="283"/>
    </location>
</feature>
<name>A0A7J6TM54_PEROL</name>
<keyword evidence="2" id="KW-0802">TPR repeat</keyword>
<dbReference type="GO" id="GO:0035269">
    <property type="term" value="P:protein O-linked glycosylation via mannose"/>
    <property type="evidence" value="ECO:0007669"/>
    <property type="project" value="TreeGrafter"/>
</dbReference>
<keyword evidence="3" id="KW-0472">Membrane</keyword>
<dbReference type="GO" id="GO:0000030">
    <property type="term" value="F:mannosyltransferase activity"/>
    <property type="evidence" value="ECO:0007669"/>
    <property type="project" value="TreeGrafter"/>
</dbReference>
<sequence>MISRLLLATVIVVNVGISVPTVVYNVGSVIEVDVLDLPTTKNKCSVCFSSPRSPWLCSLRELPTALLIPVDDSGRGLAISVECNGVRWGRQWTEVRTCMTKAKRAPLSPAILASCTSDVDSFKKLLKEHSSAIREHDSRDSTSTEPVRTGRLTIVLVLILVVSLASPYYQALGFNSYQNGYHMDDVVGVYKNEDVTGSPEEWSWYGLLRHDYWGLDMFSGEWTHKSFRPVTTFTFRLNYLISGLNTSMFHVTNILLHSLASLLILPVGLSIMKMDLRWVQLQP</sequence>
<dbReference type="AlphaFoldDB" id="A0A7J6TM54"/>
<evidence type="ECO:0000313" key="6">
    <source>
        <dbReference type="Proteomes" id="UP000553632"/>
    </source>
</evidence>
<feature type="chain" id="PRO_5029826918" evidence="4">
    <location>
        <begin position="19"/>
        <end position="283"/>
    </location>
</feature>
<keyword evidence="3" id="KW-1133">Transmembrane helix</keyword>
<dbReference type="EMBL" id="JABANO010009931">
    <property type="protein sequence ID" value="KAF4745981.1"/>
    <property type="molecule type" value="Genomic_DNA"/>
</dbReference>
<evidence type="ECO:0000256" key="3">
    <source>
        <dbReference type="SAM" id="Phobius"/>
    </source>
</evidence>
<accession>A0A7J6TM54</accession>
<keyword evidence="1" id="KW-0677">Repeat</keyword>
<dbReference type="Proteomes" id="UP000553632">
    <property type="component" value="Unassembled WGS sequence"/>
</dbReference>
<protein>
    <submittedName>
        <fullName evidence="5">Uncharacterized protein</fullName>
    </submittedName>
</protein>
<organism evidence="5 6">
    <name type="scientific">Perkinsus olseni</name>
    <name type="common">Perkinsus atlanticus</name>
    <dbReference type="NCBI Taxonomy" id="32597"/>
    <lineage>
        <taxon>Eukaryota</taxon>
        <taxon>Sar</taxon>
        <taxon>Alveolata</taxon>
        <taxon>Perkinsozoa</taxon>
        <taxon>Perkinsea</taxon>
        <taxon>Perkinsida</taxon>
        <taxon>Perkinsidae</taxon>
        <taxon>Perkinsus</taxon>
    </lineage>
</organism>
<dbReference type="GO" id="GO:0030968">
    <property type="term" value="P:endoplasmic reticulum unfolded protein response"/>
    <property type="evidence" value="ECO:0007669"/>
    <property type="project" value="TreeGrafter"/>
</dbReference>
<evidence type="ECO:0000256" key="1">
    <source>
        <dbReference type="ARBA" id="ARBA00022737"/>
    </source>
</evidence>
<keyword evidence="6" id="KW-1185">Reference proteome</keyword>
<reference evidence="5 6" key="1">
    <citation type="submission" date="2020-04" db="EMBL/GenBank/DDBJ databases">
        <title>Perkinsus olseni comparative genomics.</title>
        <authorList>
            <person name="Bogema D.R."/>
        </authorList>
    </citation>
    <scope>NUCLEOTIDE SEQUENCE [LARGE SCALE GENOMIC DNA]</scope>
    <source>
        <strain evidence="5 6">ATCC PRA-207</strain>
    </source>
</reference>
<gene>
    <name evidence="5" type="ORF">FOZ63_011798</name>
</gene>
<dbReference type="PANTHER" id="PTHR44227:SF3">
    <property type="entry name" value="PROTEIN O-MANNOSYL-TRANSFERASE TMTC4"/>
    <property type="match status" value="1"/>
</dbReference>
<feature type="signal peptide" evidence="4">
    <location>
        <begin position="1"/>
        <end position="18"/>
    </location>
</feature>
<dbReference type="InterPro" id="IPR052346">
    <property type="entry name" value="O-mannosyl-transferase_TMTC"/>
</dbReference>
<keyword evidence="4" id="KW-0732">Signal</keyword>
<proteinExistence type="predicted"/>
<dbReference type="PANTHER" id="PTHR44227">
    <property type="match status" value="1"/>
</dbReference>
<keyword evidence="3" id="KW-0812">Transmembrane</keyword>
<evidence type="ECO:0000313" key="5">
    <source>
        <dbReference type="EMBL" id="KAF4745981.1"/>
    </source>
</evidence>
<dbReference type="GO" id="GO:0005783">
    <property type="term" value="C:endoplasmic reticulum"/>
    <property type="evidence" value="ECO:0007669"/>
    <property type="project" value="TreeGrafter"/>
</dbReference>
<evidence type="ECO:0000256" key="4">
    <source>
        <dbReference type="SAM" id="SignalP"/>
    </source>
</evidence>
<comment type="caution">
    <text evidence="5">The sequence shown here is derived from an EMBL/GenBank/DDBJ whole genome shotgun (WGS) entry which is preliminary data.</text>
</comment>